<feature type="compositionally biased region" description="Low complexity" evidence="1">
    <location>
        <begin position="42"/>
        <end position="53"/>
    </location>
</feature>
<evidence type="ECO:0000313" key="3">
    <source>
        <dbReference type="EMBL" id="GLD67798.1"/>
    </source>
</evidence>
<feature type="region of interest" description="Disordered" evidence="1">
    <location>
        <begin position="1"/>
        <end position="121"/>
    </location>
</feature>
<dbReference type="EMBL" id="BRZM01000119">
    <property type="protein sequence ID" value="GLD67798.1"/>
    <property type="molecule type" value="Genomic_DNA"/>
</dbReference>
<accession>A0AAD3N707</accession>
<evidence type="ECO:0000313" key="2">
    <source>
        <dbReference type="EMBL" id="GLD46689.1"/>
    </source>
</evidence>
<feature type="compositionally biased region" description="Polar residues" evidence="1">
    <location>
        <begin position="1"/>
        <end position="19"/>
    </location>
</feature>
<gene>
    <name evidence="3" type="ORF">AKAME5_001912500</name>
    <name evidence="2" type="ORF">AKAME5_002951800</name>
</gene>
<dbReference type="AlphaFoldDB" id="A0AAD3N707"/>
<dbReference type="Proteomes" id="UP001279410">
    <property type="component" value="Unassembled WGS sequence"/>
</dbReference>
<proteinExistence type="predicted"/>
<feature type="compositionally biased region" description="Basic and acidic residues" evidence="1">
    <location>
        <begin position="83"/>
        <end position="102"/>
    </location>
</feature>
<organism evidence="3 4">
    <name type="scientific">Lates japonicus</name>
    <name type="common">Japanese lates</name>
    <dbReference type="NCBI Taxonomy" id="270547"/>
    <lineage>
        <taxon>Eukaryota</taxon>
        <taxon>Metazoa</taxon>
        <taxon>Chordata</taxon>
        <taxon>Craniata</taxon>
        <taxon>Vertebrata</taxon>
        <taxon>Euteleostomi</taxon>
        <taxon>Actinopterygii</taxon>
        <taxon>Neopterygii</taxon>
        <taxon>Teleostei</taxon>
        <taxon>Neoteleostei</taxon>
        <taxon>Acanthomorphata</taxon>
        <taxon>Carangaria</taxon>
        <taxon>Carangaria incertae sedis</taxon>
        <taxon>Centropomidae</taxon>
        <taxon>Lates</taxon>
    </lineage>
</organism>
<reference evidence="3" key="1">
    <citation type="submission" date="2022-08" db="EMBL/GenBank/DDBJ databases">
        <title>Genome sequencing of akame (Lates japonicus).</title>
        <authorList>
            <person name="Hashiguchi Y."/>
            <person name="Takahashi H."/>
        </authorList>
    </citation>
    <scope>NUCLEOTIDE SEQUENCE</scope>
    <source>
        <strain evidence="3">Kochi</strain>
    </source>
</reference>
<evidence type="ECO:0000313" key="4">
    <source>
        <dbReference type="Proteomes" id="UP001279410"/>
    </source>
</evidence>
<dbReference type="EMBL" id="BRZM01006375">
    <property type="protein sequence ID" value="GLD46689.1"/>
    <property type="molecule type" value="Genomic_DNA"/>
</dbReference>
<name>A0AAD3N707_LATJO</name>
<feature type="compositionally biased region" description="Low complexity" evidence="1">
    <location>
        <begin position="104"/>
        <end position="116"/>
    </location>
</feature>
<sequence length="282" mass="30501">MRGSSPGSPTSKLTASCDQRGSRPAADKAESSERSGVFGPGRLRWLPRQQQPRTVLPAVALRQQQPQTDGFPGLTAVSHSKWRRSERGRRQLRREEADHDSGEEASPPAAAAQAGGMDDEEEEAAARAVCKCLETTGMSPGVSSTSSDQCRLYGPEFVVKYGKLHARIEALRASAFSALDNFEPRGVACYDGDGEPVVAGASEFFACDDNKDDHEGCRDRVLPPPLLLRSNALGHGRGGLIPCTEVFDLSSDNAVRQAMKVCSHLVGTCDAHEKWVRRNLQN</sequence>
<keyword evidence="4" id="KW-1185">Reference proteome</keyword>
<protein>
    <submittedName>
        <fullName evidence="3">GTPase IMAP family member 9-like protein</fullName>
    </submittedName>
</protein>
<comment type="caution">
    <text evidence="3">The sequence shown here is derived from an EMBL/GenBank/DDBJ whole genome shotgun (WGS) entry which is preliminary data.</text>
</comment>
<evidence type="ECO:0000256" key="1">
    <source>
        <dbReference type="SAM" id="MobiDB-lite"/>
    </source>
</evidence>